<feature type="region of interest" description="Disordered" evidence="6">
    <location>
        <begin position="347"/>
        <end position="380"/>
    </location>
</feature>
<evidence type="ECO:0000256" key="4">
    <source>
        <dbReference type="ARBA" id="ARBA00022927"/>
    </source>
</evidence>
<dbReference type="InterPro" id="IPR002014">
    <property type="entry name" value="VHS_dom"/>
</dbReference>
<dbReference type="InterPro" id="IPR044836">
    <property type="entry name" value="TOL_plant"/>
</dbReference>
<dbReference type="PANTHER" id="PTHR45898">
    <property type="entry name" value="TOM1-LIKE PROTEIN"/>
    <property type="match status" value="1"/>
</dbReference>
<feature type="domain" description="GAT" evidence="8">
    <location>
        <begin position="148"/>
        <end position="236"/>
    </location>
</feature>
<feature type="domain" description="VHS" evidence="7">
    <location>
        <begin position="19"/>
        <end position="112"/>
    </location>
</feature>
<dbReference type="InterPro" id="IPR038425">
    <property type="entry name" value="GAT_sf"/>
</dbReference>
<feature type="compositionally biased region" description="Low complexity" evidence="6">
    <location>
        <begin position="303"/>
        <end position="317"/>
    </location>
</feature>
<dbReference type="AlphaFoldDB" id="A0A8T3BUD7"/>
<dbReference type="Gene3D" id="1.20.58.160">
    <property type="match status" value="1"/>
</dbReference>
<evidence type="ECO:0000259" key="7">
    <source>
        <dbReference type="PROSITE" id="PS50179"/>
    </source>
</evidence>
<accession>A0A8T3BUD7</accession>
<dbReference type="OrthoDB" id="2018246at2759"/>
<feature type="compositionally biased region" description="Low complexity" evidence="6">
    <location>
        <begin position="566"/>
        <end position="583"/>
    </location>
</feature>
<feature type="compositionally biased region" description="Polar residues" evidence="6">
    <location>
        <begin position="362"/>
        <end position="372"/>
    </location>
</feature>
<dbReference type="GO" id="GO:0043328">
    <property type="term" value="P:protein transport to vacuole involved in ubiquitin-dependent protein catabolic process via the multivesicular body sorting pathway"/>
    <property type="evidence" value="ECO:0007669"/>
    <property type="project" value="InterPro"/>
</dbReference>
<dbReference type="GO" id="GO:0043130">
    <property type="term" value="F:ubiquitin binding"/>
    <property type="evidence" value="ECO:0007669"/>
    <property type="project" value="InterPro"/>
</dbReference>
<dbReference type="CDD" id="cd03561">
    <property type="entry name" value="VHS"/>
    <property type="match status" value="1"/>
</dbReference>
<protein>
    <recommendedName>
        <fullName evidence="11">TOM1-like protein 2</fullName>
    </recommendedName>
</protein>
<dbReference type="GO" id="GO:0016020">
    <property type="term" value="C:membrane"/>
    <property type="evidence" value="ECO:0007669"/>
    <property type="project" value="UniProtKB-SubCell"/>
</dbReference>
<dbReference type="Pfam" id="PF00790">
    <property type="entry name" value="VHS"/>
    <property type="match status" value="1"/>
</dbReference>
<feature type="region of interest" description="Disordered" evidence="6">
    <location>
        <begin position="239"/>
        <end position="323"/>
    </location>
</feature>
<feature type="compositionally biased region" description="Polar residues" evidence="6">
    <location>
        <begin position="524"/>
        <end position="533"/>
    </location>
</feature>
<name>A0A8T3BUD7_DENNO</name>
<dbReference type="Pfam" id="PF03127">
    <property type="entry name" value="GAT"/>
    <property type="match status" value="1"/>
</dbReference>
<dbReference type="PROSITE" id="PS50179">
    <property type="entry name" value="VHS"/>
    <property type="match status" value="1"/>
</dbReference>
<evidence type="ECO:0000259" key="8">
    <source>
        <dbReference type="PROSITE" id="PS50909"/>
    </source>
</evidence>
<reference evidence="9" key="1">
    <citation type="journal article" date="2022" name="Front. Genet.">
        <title>Chromosome-Scale Assembly of the Dendrobium nobile Genome Provides Insights Into the Molecular Mechanism of the Biosynthesis of the Medicinal Active Ingredient of Dendrobium.</title>
        <authorList>
            <person name="Xu Q."/>
            <person name="Niu S.-C."/>
            <person name="Li K.-L."/>
            <person name="Zheng P.-J."/>
            <person name="Zhang X.-J."/>
            <person name="Jia Y."/>
            <person name="Liu Y."/>
            <person name="Niu Y.-X."/>
            <person name="Yu L.-H."/>
            <person name="Chen D.-F."/>
            <person name="Zhang G.-Q."/>
        </authorList>
    </citation>
    <scope>NUCLEOTIDE SEQUENCE</scope>
    <source>
        <tissue evidence="9">Leaf</tissue>
    </source>
</reference>
<dbReference type="SMART" id="SM00288">
    <property type="entry name" value="VHS"/>
    <property type="match status" value="1"/>
</dbReference>
<evidence type="ECO:0000256" key="1">
    <source>
        <dbReference type="ARBA" id="ARBA00004170"/>
    </source>
</evidence>
<feature type="compositionally biased region" description="Basic and acidic residues" evidence="6">
    <location>
        <begin position="278"/>
        <end position="291"/>
    </location>
</feature>
<dbReference type="CDD" id="cd14231">
    <property type="entry name" value="GAT_GGA-like_plant"/>
    <property type="match status" value="1"/>
</dbReference>
<dbReference type="Proteomes" id="UP000829196">
    <property type="component" value="Unassembled WGS sequence"/>
</dbReference>
<dbReference type="GO" id="GO:0005737">
    <property type="term" value="C:cytoplasm"/>
    <property type="evidence" value="ECO:0007669"/>
    <property type="project" value="UniProtKB-ARBA"/>
</dbReference>
<evidence type="ECO:0000256" key="5">
    <source>
        <dbReference type="ARBA" id="ARBA00023136"/>
    </source>
</evidence>
<evidence type="ECO:0000313" key="10">
    <source>
        <dbReference type="Proteomes" id="UP000829196"/>
    </source>
</evidence>
<dbReference type="SMR" id="A0A8T3BUD7"/>
<keyword evidence="10" id="KW-1185">Reference proteome</keyword>
<feature type="region of interest" description="Disordered" evidence="6">
    <location>
        <begin position="555"/>
        <end position="583"/>
    </location>
</feature>
<evidence type="ECO:0000256" key="6">
    <source>
        <dbReference type="SAM" id="MobiDB-lite"/>
    </source>
</evidence>
<organism evidence="9 10">
    <name type="scientific">Dendrobium nobile</name>
    <name type="common">Orchid</name>
    <dbReference type="NCBI Taxonomy" id="94219"/>
    <lineage>
        <taxon>Eukaryota</taxon>
        <taxon>Viridiplantae</taxon>
        <taxon>Streptophyta</taxon>
        <taxon>Embryophyta</taxon>
        <taxon>Tracheophyta</taxon>
        <taxon>Spermatophyta</taxon>
        <taxon>Magnoliopsida</taxon>
        <taxon>Liliopsida</taxon>
        <taxon>Asparagales</taxon>
        <taxon>Orchidaceae</taxon>
        <taxon>Epidendroideae</taxon>
        <taxon>Malaxideae</taxon>
        <taxon>Dendrobiinae</taxon>
        <taxon>Dendrobium</taxon>
    </lineage>
</organism>
<dbReference type="Gene3D" id="1.25.40.90">
    <property type="match status" value="1"/>
</dbReference>
<dbReference type="SUPFAM" id="SSF48464">
    <property type="entry name" value="ENTH/VHS domain"/>
    <property type="match status" value="1"/>
</dbReference>
<dbReference type="InterPro" id="IPR008942">
    <property type="entry name" value="ENTH_VHS"/>
</dbReference>
<keyword evidence="5" id="KW-0472">Membrane</keyword>
<evidence type="ECO:0000313" key="9">
    <source>
        <dbReference type="EMBL" id="KAI0519307.1"/>
    </source>
</evidence>
<feature type="region of interest" description="Disordered" evidence="6">
    <location>
        <begin position="518"/>
        <end position="540"/>
    </location>
</feature>
<comment type="caution">
    <text evidence="9">The sequence shown here is derived from an EMBL/GenBank/DDBJ whole genome shotgun (WGS) entry which is preliminary data.</text>
</comment>
<evidence type="ECO:0000256" key="3">
    <source>
        <dbReference type="ARBA" id="ARBA00022448"/>
    </source>
</evidence>
<evidence type="ECO:0008006" key="11">
    <source>
        <dbReference type="Google" id="ProtNLM"/>
    </source>
</evidence>
<evidence type="ECO:0000256" key="2">
    <source>
        <dbReference type="ARBA" id="ARBA00007708"/>
    </source>
</evidence>
<comment type="subcellular location">
    <subcellularLocation>
        <location evidence="1">Membrane</location>
        <topology evidence="1">Peripheral membrane protein</topology>
    </subcellularLocation>
</comment>
<gene>
    <name evidence="9" type="ORF">KFK09_006749</name>
</gene>
<dbReference type="PROSITE" id="PS50909">
    <property type="entry name" value="GAT"/>
    <property type="match status" value="1"/>
</dbReference>
<proteinExistence type="inferred from homology"/>
<dbReference type="EMBL" id="JAGYWB010000006">
    <property type="protein sequence ID" value="KAI0519307.1"/>
    <property type="molecule type" value="Genomic_DNA"/>
</dbReference>
<dbReference type="SUPFAM" id="SSF89009">
    <property type="entry name" value="GAT-like domain"/>
    <property type="match status" value="1"/>
</dbReference>
<keyword evidence="3" id="KW-0813">Transport</keyword>
<sequence>MLPSLMSTPSSATVRVEKATSHLLMIPDWTMNMDICDAINTDPLQAKDIVKAVKKRLQNKNPRVQFLALMLLETMIKNCGDFVHFQVVDREILQEMVKIVRKTTSGIRFPERQKDAALIYTPATQAYHPQVGYGMPSNSVERLDDAIENGNLSLSDLKNIRSVMELFIDMLQAVNPEDRTAVDDEVITDLASQCRANQKKLMQLINSTENEELLGEALALFENLQTAFARHDAIASGSPLPPEIAQPFSRPSILPPSVPAIQHFDDKEVEEDESTSLAHRDSKSKATDDHLVSPNHSDITTPTSTSGVSEASSSSTSNAIVLLDPSMPETTSKKEEDMIDLLSLVLSTDPTPQTPPAPLPQSNHNQNPFSTSPNLQQYPNNPQPITSNGNYASYDSYVAPWAQSVVSQSPAPLPPNFPQQQAMPYPYNYQPPSWTPGVSSNPFLSTTSLQYPAIPPPVAPAASVPATSFQYPAPKSTTSPANSFQYPASQNSMALVPAAPVPSQDSKAIQKFNNSIGSREFHPNANNLKQAGSSMAPKPYVSPDKLFEGLIELRNPDGSLKSRNASTLWGSSGDGDSLTGGRK</sequence>
<comment type="similarity">
    <text evidence="2">Belongs to the TOM1 family.</text>
</comment>
<dbReference type="InterPro" id="IPR004152">
    <property type="entry name" value="GAT_dom"/>
</dbReference>
<dbReference type="GO" id="GO:0035091">
    <property type="term" value="F:phosphatidylinositol binding"/>
    <property type="evidence" value="ECO:0007669"/>
    <property type="project" value="InterPro"/>
</dbReference>
<keyword evidence="4" id="KW-0653">Protein transport</keyword>
<dbReference type="PANTHER" id="PTHR45898:SF2">
    <property type="entry name" value="TOM1-LIKE PROTEIN 6"/>
    <property type="match status" value="1"/>
</dbReference>